<evidence type="ECO:0000259" key="3">
    <source>
        <dbReference type="Pfam" id="PF13490"/>
    </source>
</evidence>
<accession>A0A5A7S673</accession>
<dbReference type="InterPro" id="IPR041916">
    <property type="entry name" value="Anti_sigma_zinc_sf"/>
</dbReference>
<proteinExistence type="predicted"/>
<dbReference type="Gene3D" id="1.10.10.1320">
    <property type="entry name" value="Anti-sigma factor, zinc-finger domain"/>
    <property type="match status" value="1"/>
</dbReference>
<gene>
    <name evidence="4" type="ORF">FOY51_21430</name>
</gene>
<evidence type="ECO:0000256" key="2">
    <source>
        <dbReference type="ARBA" id="ARBA00023163"/>
    </source>
</evidence>
<dbReference type="Pfam" id="PF13490">
    <property type="entry name" value="zf-HC2"/>
    <property type="match status" value="1"/>
</dbReference>
<evidence type="ECO:0000313" key="4">
    <source>
        <dbReference type="EMBL" id="KAA0020225.1"/>
    </source>
</evidence>
<keyword evidence="1" id="KW-0805">Transcription regulation</keyword>
<organism evidence="4 5">
    <name type="scientific">Antrihabitans cavernicola</name>
    <dbReference type="NCBI Taxonomy" id="2495913"/>
    <lineage>
        <taxon>Bacteria</taxon>
        <taxon>Bacillati</taxon>
        <taxon>Actinomycetota</taxon>
        <taxon>Actinomycetes</taxon>
        <taxon>Mycobacteriales</taxon>
        <taxon>Nocardiaceae</taxon>
        <taxon>Antrihabitans</taxon>
    </lineage>
</organism>
<dbReference type="EMBL" id="VLNY01000013">
    <property type="protein sequence ID" value="KAA0020225.1"/>
    <property type="molecule type" value="Genomic_DNA"/>
</dbReference>
<feature type="domain" description="Putative zinc-finger" evidence="3">
    <location>
        <begin position="3"/>
        <end position="36"/>
    </location>
</feature>
<keyword evidence="2" id="KW-0804">Transcription</keyword>
<evidence type="ECO:0000313" key="5">
    <source>
        <dbReference type="Proteomes" id="UP000322244"/>
    </source>
</evidence>
<dbReference type="InterPro" id="IPR027383">
    <property type="entry name" value="Znf_put"/>
</dbReference>
<keyword evidence="5" id="KW-1185">Reference proteome</keyword>
<dbReference type="AlphaFoldDB" id="A0A5A7S673"/>
<dbReference type="Proteomes" id="UP000322244">
    <property type="component" value="Unassembled WGS sequence"/>
</dbReference>
<evidence type="ECO:0000256" key="1">
    <source>
        <dbReference type="ARBA" id="ARBA00023015"/>
    </source>
</evidence>
<protein>
    <submittedName>
        <fullName evidence="4">Zf-HC2 domain-containing protein</fullName>
    </submittedName>
</protein>
<name>A0A5A7S673_9NOCA</name>
<dbReference type="OrthoDB" id="129419at2"/>
<comment type="caution">
    <text evidence="4">The sequence shown here is derived from an EMBL/GenBank/DDBJ whole genome shotgun (WGS) entry which is preliminary data.</text>
</comment>
<reference evidence="4 5" key="1">
    <citation type="submission" date="2019-07" db="EMBL/GenBank/DDBJ databases">
        <title>Rhodococcus cavernicolus sp. nov., isolated from a cave.</title>
        <authorList>
            <person name="Lee S.D."/>
        </authorList>
    </citation>
    <scope>NUCLEOTIDE SEQUENCE [LARGE SCALE GENOMIC DNA]</scope>
    <source>
        <strain evidence="4 5">C1-24</strain>
    </source>
</reference>
<sequence>MHCDEFVELVTAYLDGALDADDHARMVEHLSLCDACTMYLDQVRATIGELTTLPADPVDREVKKALLSAFRTHTEKDPGPA</sequence>